<dbReference type="GO" id="GO:0016020">
    <property type="term" value="C:membrane"/>
    <property type="evidence" value="ECO:0007669"/>
    <property type="project" value="InterPro"/>
</dbReference>
<dbReference type="AlphaFoldDB" id="A0A1E5GU40"/>
<dbReference type="InterPro" id="IPR036388">
    <property type="entry name" value="WH-like_DNA-bd_sf"/>
</dbReference>
<dbReference type="InterPro" id="IPR004701">
    <property type="entry name" value="PTS_EIIA_man-typ"/>
</dbReference>
<dbReference type="SUPFAM" id="SSF52540">
    <property type="entry name" value="P-loop containing nucleoside triphosphate hydrolases"/>
    <property type="match status" value="1"/>
</dbReference>
<dbReference type="InterPro" id="IPR002078">
    <property type="entry name" value="Sigma_54_int"/>
</dbReference>
<evidence type="ECO:0000313" key="10">
    <source>
        <dbReference type="Proteomes" id="UP000095094"/>
    </source>
</evidence>
<dbReference type="PROSITE" id="PS51096">
    <property type="entry name" value="PTS_EIIA_TYPE_4"/>
    <property type="match status" value="1"/>
</dbReference>
<dbReference type="PROSITE" id="PS50045">
    <property type="entry name" value="SIGMA54_INTERACT_4"/>
    <property type="match status" value="1"/>
</dbReference>
<dbReference type="PATRIC" id="fig|332950.4.peg.1895"/>
<feature type="domain" description="Sigma-54 factor interaction" evidence="6">
    <location>
        <begin position="76"/>
        <end position="310"/>
    </location>
</feature>
<dbReference type="InterPro" id="IPR036662">
    <property type="entry name" value="PTS_EIIA_man-typ_sf"/>
</dbReference>
<dbReference type="InterPro" id="IPR027417">
    <property type="entry name" value="P-loop_NTPase"/>
</dbReference>
<dbReference type="SUPFAM" id="SSF46785">
    <property type="entry name" value="Winged helix' DNA-binding domain"/>
    <property type="match status" value="1"/>
</dbReference>
<dbReference type="SMART" id="SM00382">
    <property type="entry name" value="AAA"/>
    <property type="match status" value="1"/>
</dbReference>
<dbReference type="Gene3D" id="3.40.50.300">
    <property type="entry name" value="P-loop containing nucleotide triphosphate hydrolases"/>
    <property type="match status" value="1"/>
</dbReference>
<feature type="domain" description="PTS EIIA type-4" evidence="7">
    <location>
        <begin position="537"/>
        <end position="666"/>
    </location>
</feature>
<reference evidence="10" key="1">
    <citation type="submission" date="2016-09" db="EMBL/GenBank/DDBJ databases">
        <authorList>
            <person name="Gulvik C.A."/>
        </authorList>
    </citation>
    <scope>NUCLEOTIDE SEQUENCE [LARGE SCALE GENOMIC DNA]</scope>
    <source>
        <strain evidence="10">LMG 8895</strain>
    </source>
</reference>
<dbReference type="PANTHER" id="PTHR32071:SF38">
    <property type="entry name" value="PSP OPERON TRANSCRIPTIONAL ACTIVATOR"/>
    <property type="match status" value="1"/>
</dbReference>
<dbReference type="GO" id="GO:0003677">
    <property type="term" value="F:DNA binding"/>
    <property type="evidence" value="ECO:0007669"/>
    <property type="project" value="UniProtKB-KW"/>
</dbReference>
<organism evidence="9 10">
    <name type="scientific">Enterococcus termitis</name>
    <dbReference type="NCBI Taxonomy" id="332950"/>
    <lineage>
        <taxon>Bacteria</taxon>
        <taxon>Bacillati</taxon>
        <taxon>Bacillota</taxon>
        <taxon>Bacilli</taxon>
        <taxon>Lactobacillales</taxon>
        <taxon>Enterococcaceae</taxon>
        <taxon>Enterococcus</taxon>
    </lineage>
</organism>
<dbReference type="InterPro" id="IPR036634">
    <property type="entry name" value="PRD_sf"/>
</dbReference>
<dbReference type="InterPro" id="IPR036390">
    <property type="entry name" value="WH_DNA-bd_sf"/>
</dbReference>
<dbReference type="Proteomes" id="UP000095094">
    <property type="component" value="Unassembled WGS sequence"/>
</dbReference>
<evidence type="ECO:0000256" key="1">
    <source>
        <dbReference type="ARBA" id="ARBA00020887"/>
    </source>
</evidence>
<feature type="domain" description="PRD" evidence="8">
    <location>
        <begin position="430"/>
        <end position="535"/>
    </location>
</feature>
<keyword evidence="5" id="KW-0238">DNA-binding</keyword>
<dbReference type="PANTHER" id="PTHR32071">
    <property type="entry name" value="TRANSCRIPTIONAL REGULATORY PROTEIN"/>
    <property type="match status" value="1"/>
</dbReference>
<dbReference type="InterPro" id="IPR025662">
    <property type="entry name" value="Sigma_54_int_dom_ATP-bd_1"/>
</dbReference>
<dbReference type="PROSITE" id="PS00675">
    <property type="entry name" value="SIGMA54_INTERACT_1"/>
    <property type="match status" value="1"/>
</dbReference>
<dbReference type="GO" id="GO:0005524">
    <property type="term" value="F:ATP binding"/>
    <property type="evidence" value="ECO:0007669"/>
    <property type="project" value="UniProtKB-KW"/>
</dbReference>
<dbReference type="Gene3D" id="3.40.50.510">
    <property type="entry name" value="Phosphotransferase system, mannose-type IIA component"/>
    <property type="match status" value="1"/>
</dbReference>
<dbReference type="InterPro" id="IPR011608">
    <property type="entry name" value="PRD"/>
</dbReference>
<evidence type="ECO:0000259" key="8">
    <source>
        <dbReference type="PROSITE" id="PS51372"/>
    </source>
</evidence>
<dbReference type="Gene3D" id="1.10.1790.10">
    <property type="entry name" value="PRD domain"/>
    <property type="match status" value="2"/>
</dbReference>
<dbReference type="RefSeq" id="WP_069663397.1">
    <property type="nucleotide sequence ID" value="NZ_JBHUJJ010000001.1"/>
</dbReference>
<evidence type="ECO:0000256" key="4">
    <source>
        <dbReference type="ARBA" id="ARBA00022840"/>
    </source>
</evidence>
<feature type="domain" description="PRD" evidence="8">
    <location>
        <begin position="785"/>
        <end position="887"/>
    </location>
</feature>
<dbReference type="OrthoDB" id="9771372at2"/>
<keyword evidence="4" id="KW-0067">ATP-binding</keyword>
<name>A0A1E5GU40_9ENTE</name>
<evidence type="ECO:0000259" key="6">
    <source>
        <dbReference type="PROSITE" id="PS50045"/>
    </source>
</evidence>
<sequence length="887" mass="100430">MKRIDKIAELLTTYSKDQPATAKEIAEKLSIGRANVSSDLNQLVKQGNAKKTGTKPVYFFSTTPKSVKTENILDECVKKSPSLFHCAEQAKAAILYPPKGMHILLTGETGVGKSMFAELIFSYAQAQHKVKADSNLITFNCADYANNPQLLVGSIFGIAKGAYTGADSDRIGLIEKANDGILFLDEVHRLPPEGQEMLFTFIDREVYRRLGETTSERKAKVLLICATTEDISSTLLQTFIRRIPMRIEIPNLLERGLEERLTLISLFFQEETKKLETPIEVSTNTIRALLGYHCQNNVGQLKADIQLLCAKAYSQFIARQEESIKISSYELPHYIREGLYNNEDRKKIWLLLPNMNSRFFLFDNEATTLFLPNDNKGNDIYQIIEQKINDMERIGLDTAQTAEIIDTTITNYYRSYTTDSPVDLQSLEQIVGSEIIATSNKVCEKASRLLNCYFSDNVRYGLALHLYNTIQRIKRGQKINNPKISEIKKNYPQLFETAQHCLSVIETDFSVKLPEDEAGFLALFFSSDEPKQRKQIQVEVIVVAHGQSTATSMANVVNKLLGETIAVGFDMPLEEKPLVTLSNIQDYLQTSNQTKDVLLLVDMGSLINFSDELKKYAAIDIRCIELVSTLHVLEASRKASLGYSLSEVYESTLNIRGLSTYQKQPLQEAKNTTFYLLTLCTTGEGSAQLIKKMLYSRLNLRGGSCEIISLQITDSHLLAETINNLNDKGKIICTVGTFQTELNVHHFSINDALNEDNTVKIQSLIDYEIAFDGMRINITDMLHYEHGEKLILTVREWIETLAEEITPYLSYEIKVGLSCHVICMIDRLLQGQEVSTFPHSQDFKEKYSQEIGQVQRNCQFLETYYGIMIPQDEILYITAFFMNESFL</sequence>
<evidence type="ECO:0000259" key="7">
    <source>
        <dbReference type="PROSITE" id="PS51096"/>
    </source>
</evidence>
<dbReference type="PROSITE" id="PS51372">
    <property type="entry name" value="PRD_2"/>
    <property type="match status" value="2"/>
</dbReference>
<dbReference type="SUPFAM" id="SSF63520">
    <property type="entry name" value="PTS-regulatory domain, PRD"/>
    <property type="match status" value="2"/>
</dbReference>
<dbReference type="Pfam" id="PF03610">
    <property type="entry name" value="EIIA-man"/>
    <property type="match status" value="1"/>
</dbReference>
<evidence type="ECO:0000256" key="2">
    <source>
        <dbReference type="ARBA" id="ARBA00022679"/>
    </source>
</evidence>
<gene>
    <name evidence="9" type="ORF">BCR25_18515</name>
</gene>
<evidence type="ECO:0000313" key="9">
    <source>
        <dbReference type="EMBL" id="OEG16188.1"/>
    </source>
</evidence>
<proteinExistence type="predicted"/>
<dbReference type="GO" id="GO:0016740">
    <property type="term" value="F:transferase activity"/>
    <property type="evidence" value="ECO:0007669"/>
    <property type="project" value="UniProtKB-KW"/>
</dbReference>
<dbReference type="GO" id="GO:0009401">
    <property type="term" value="P:phosphoenolpyruvate-dependent sugar phosphotransferase system"/>
    <property type="evidence" value="ECO:0007669"/>
    <property type="project" value="InterPro"/>
</dbReference>
<evidence type="ECO:0000256" key="5">
    <source>
        <dbReference type="ARBA" id="ARBA00023125"/>
    </source>
</evidence>
<keyword evidence="2" id="KW-0808">Transferase</keyword>
<dbReference type="CDD" id="cd00009">
    <property type="entry name" value="AAA"/>
    <property type="match status" value="1"/>
</dbReference>
<dbReference type="GO" id="GO:0006355">
    <property type="term" value="P:regulation of DNA-templated transcription"/>
    <property type="evidence" value="ECO:0007669"/>
    <property type="project" value="InterPro"/>
</dbReference>
<dbReference type="EMBL" id="MIJY01000013">
    <property type="protein sequence ID" value="OEG16188.1"/>
    <property type="molecule type" value="Genomic_DNA"/>
</dbReference>
<dbReference type="Gene3D" id="1.10.10.10">
    <property type="entry name" value="Winged helix-like DNA-binding domain superfamily/Winged helix DNA-binding domain"/>
    <property type="match status" value="1"/>
</dbReference>
<keyword evidence="3" id="KW-0547">Nucleotide-binding</keyword>
<keyword evidence="10" id="KW-1185">Reference proteome</keyword>
<protein>
    <recommendedName>
        <fullName evidence="1">DNA translocase FtsK</fullName>
    </recommendedName>
</protein>
<accession>A0A1E5GU40</accession>
<comment type="caution">
    <text evidence="9">The sequence shown here is derived from an EMBL/GenBank/DDBJ whole genome shotgun (WGS) entry which is preliminary data.</text>
</comment>
<dbReference type="SUPFAM" id="SSF53062">
    <property type="entry name" value="PTS system fructose IIA component-like"/>
    <property type="match status" value="1"/>
</dbReference>
<dbReference type="InterPro" id="IPR003593">
    <property type="entry name" value="AAA+_ATPase"/>
</dbReference>
<dbReference type="Pfam" id="PF00158">
    <property type="entry name" value="Sigma54_activat"/>
    <property type="match status" value="1"/>
</dbReference>
<dbReference type="Pfam" id="PF00874">
    <property type="entry name" value="PRD"/>
    <property type="match status" value="2"/>
</dbReference>
<evidence type="ECO:0000256" key="3">
    <source>
        <dbReference type="ARBA" id="ARBA00022741"/>
    </source>
</evidence>